<reference evidence="1" key="3">
    <citation type="submission" date="2011-03" db="EMBL/GenBank/DDBJ databases">
        <title>Annotation of Magnaporthe poae ATCC 64411.</title>
        <authorList>
            <person name="Ma L.-J."/>
            <person name="Dead R."/>
            <person name="Young S.K."/>
            <person name="Zeng Q."/>
            <person name="Gargeya S."/>
            <person name="Fitzgerald M."/>
            <person name="Haas B."/>
            <person name="Abouelleil A."/>
            <person name="Alvarado L."/>
            <person name="Arachchi H.M."/>
            <person name="Berlin A."/>
            <person name="Brown A."/>
            <person name="Chapman S.B."/>
            <person name="Chen Z."/>
            <person name="Dunbar C."/>
            <person name="Freedman E."/>
            <person name="Gearin G."/>
            <person name="Gellesch M."/>
            <person name="Goldberg J."/>
            <person name="Griggs A."/>
            <person name="Gujja S."/>
            <person name="Heiman D."/>
            <person name="Howarth C."/>
            <person name="Larson L."/>
            <person name="Lui A."/>
            <person name="MacDonald P.J.P."/>
            <person name="Mehta T."/>
            <person name="Montmayeur A."/>
            <person name="Murphy C."/>
            <person name="Neiman D."/>
            <person name="Pearson M."/>
            <person name="Priest M."/>
            <person name="Roberts A."/>
            <person name="Saif S."/>
            <person name="Shea T."/>
            <person name="Shenoy N."/>
            <person name="Sisk P."/>
            <person name="Stolte C."/>
            <person name="Sykes S."/>
            <person name="Yandava C."/>
            <person name="Wortman J."/>
            <person name="Nusbaum C."/>
            <person name="Birren B."/>
        </authorList>
    </citation>
    <scope>NUCLEOTIDE SEQUENCE</scope>
    <source>
        <strain evidence="1">ATCC 64411</strain>
    </source>
</reference>
<gene>
    <name evidence="1" type="ORF">MAPG_10855</name>
</gene>
<keyword evidence="3" id="KW-1185">Reference proteome</keyword>
<dbReference type="OrthoDB" id="4021778at2759"/>
<dbReference type="OMA" id="FSWFYEP"/>
<dbReference type="EMBL" id="ADBL01002678">
    <property type="status" value="NOT_ANNOTATED_CDS"/>
    <property type="molecule type" value="Genomic_DNA"/>
</dbReference>
<protein>
    <submittedName>
        <fullName evidence="1">Integral membrane protein</fullName>
    </submittedName>
</protein>
<dbReference type="AlphaFoldDB" id="A0A0C4EDP9"/>
<dbReference type="EMBL" id="GL876978">
    <property type="protein sequence ID" value="KLU91906.1"/>
    <property type="molecule type" value="Genomic_DNA"/>
</dbReference>
<evidence type="ECO:0000313" key="2">
    <source>
        <dbReference type="EnsemblFungi" id="MAPG_10855T0"/>
    </source>
</evidence>
<sequence>MARHVEAPGAPGRVATWDRNVPPLLRPMLRAWVLGYGSSVAPRVLTLVIQTFARRRNLKNTAQQPRPPFLRALVHILCGGLDPQRFPTFCALLVGGTTLLQVPLSRLVDKLLQALSESARTRISRWLAAFVSAWFSLQVLQSKHSPAFTDVAAPSAEAGSAATVRWAGRTLDLTLFAATRAVDVMVGELWSQRRSRRVAAGKWTVAERLVERTTDPAIFAAASAAIMWAWIYLPDRLPPGYNKWIGTAAAVDVRLLEALRRCRSRELLYGQDNGQASLLQAMCVDYKWPLHWGDPSKTVPFPCEMVHMGAGPSCERHALGRFYRSWRWSMATYMPLNLLLVARNPNLRRLARAAVAASRSSAFLGAFITLFYYGVCLARTRLGPSLLVRGGLIYTSATVSRWPQKEGSLLDIAGGPLGDLARDRTRTVGLSRSGFFLSLYMSRYPLDKQWRETLVFAASTAVVFTCALENQPRVRGVLGNVLGSVLKA</sequence>
<reference evidence="1" key="2">
    <citation type="submission" date="2010-05" db="EMBL/GenBank/DDBJ databases">
        <title>The Genome Sequence of Magnaporthe poae strain ATCC 64411.</title>
        <authorList>
            <consortium name="The Broad Institute Genome Sequencing Platform"/>
            <consortium name="Broad Institute Genome Sequencing Center for Infectious Disease"/>
            <person name="Ma L.-J."/>
            <person name="Dead R."/>
            <person name="Young S."/>
            <person name="Zeng Q."/>
            <person name="Koehrsen M."/>
            <person name="Alvarado L."/>
            <person name="Berlin A."/>
            <person name="Chapman S.B."/>
            <person name="Chen Z."/>
            <person name="Freedman E."/>
            <person name="Gellesch M."/>
            <person name="Goldberg J."/>
            <person name="Griggs A."/>
            <person name="Gujja S."/>
            <person name="Heilman E.R."/>
            <person name="Heiman D."/>
            <person name="Hepburn T."/>
            <person name="Howarth C."/>
            <person name="Jen D."/>
            <person name="Larson L."/>
            <person name="Mehta T."/>
            <person name="Neiman D."/>
            <person name="Pearson M."/>
            <person name="Roberts A."/>
            <person name="Saif S."/>
            <person name="Shea T."/>
            <person name="Shenoy N."/>
            <person name="Sisk P."/>
            <person name="Stolte C."/>
            <person name="Sykes S."/>
            <person name="Walk T."/>
            <person name="White J."/>
            <person name="Yandava C."/>
            <person name="Haas B."/>
            <person name="Nusbaum C."/>
            <person name="Birren B."/>
        </authorList>
    </citation>
    <scope>NUCLEOTIDE SEQUENCE</scope>
    <source>
        <strain evidence="1">ATCC 64411</strain>
    </source>
</reference>
<reference evidence="3" key="1">
    <citation type="submission" date="2010-05" db="EMBL/GenBank/DDBJ databases">
        <title>The genome sequence of Magnaporthe poae strain ATCC 64411.</title>
        <authorList>
            <person name="Ma L.-J."/>
            <person name="Dead R."/>
            <person name="Young S."/>
            <person name="Zeng Q."/>
            <person name="Koehrsen M."/>
            <person name="Alvarado L."/>
            <person name="Berlin A."/>
            <person name="Chapman S.B."/>
            <person name="Chen Z."/>
            <person name="Freedman E."/>
            <person name="Gellesch M."/>
            <person name="Goldberg J."/>
            <person name="Griggs A."/>
            <person name="Gujja S."/>
            <person name="Heilman E.R."/>
            <person name="Heiman D."/>
            <person name="Hepburn T."/>
            <person name="Howarth C."/>
            <person name="Jen D."/>
            <person name="Larson L."/>
            <person name="Mehta T."/>
            <person name="Neiman D."/>
            <person name="Pearson M."/>
            <person name="Roberts A."/>
            <person name="Saif S."/>
            <person name="Shea T."/>
            <person name="Shenoy N."/>
            <person name="Sisk P."/>
            <person name="Stolte C."/>
            <person name="Sykes S."/>
            <person name="Walk T."/>
            <person name="White J."/>
            <person name="Yandava C."/>
            <person name="Haas B."/>
            <person name="Nusbaum C."/>
            <person name="Birren B."/>
        </authorList>
    </citation>
    <scope>NUCLEOTIDE SEQUENCE [LARGE SCALE GENOMIC DNA]</scope>
    <source>
        <strain evidence="3">ATCC 64411 / 73-15</strain>
    </source>
</reference>
<dbReference type="PANTHER" id="PTHR12459">
    <property type="entry name" value="TRANSMEMBRANE PROTEIN 135-RELATED"/>
    <property type="match status" value="1"/>
</dbReference>
<dbReference type="eggNOG" id="ENOG502R1F4">
    <property type="taxonomic scope" value="Eukaryota"/>
</dbReference>
<proteinExistence type="predicted"/>
<name>A0A0C4EDP9_MAGP6</name>
<accession>A0A0C4EDP9</accession>
<evidence type="ECO:0000313" key="3">
    <source>
        <dbReference type="Proteomes" id="UP000011715"/>
    </source>
</evidence>
<evidence type="ECO:0000313" key="1">
    <source>
        <dbReference type="EMBL" id="KLU91906.1"/>
    </source>
</evidence>
<organism evidence="2 3">
    <name type="scientific">Magnaporthiopsis poae (strain ATCC 64411 / 73-15)</name>
    <name type="common">Kentucky bluegrass fungus</name>
    <name type="synonym">Magnaporthe poae</name>
    <dbReference type="NCBI Taxonomy" id="644358"/>
    <lineage>
        <taxon>Eukaryota</taxon>
        <taxon>Fungi</taxon>
        <taxon>Dikarya</taxon>
        <taxon>Ascomycota</taxon>
        <taxon>Pezizomycotina</taxon>
        <taxon>Sordariomycetes</taxon>
        <taxon>Sordariomycetidae</taxon>
        <taxon>Magnaporthales</taxon>
        <taxon>Magnaporthaceae</taxon>
        <taxon>Magnaporthiopsis</taxon>
    </lineage>
</organism>
<dbReference type="InterPro" id="IPR026749">
    <property type="entry name" value="Tmem135"/>
</dbReference>
<dbReference type="Proteomes" id="UP000011715">
    <property type="component" value="Unassembled WGS sequence"/>
</dbReference>
<reference evidence="2" key="5">
    <citation type="submission" date="2015-06" db="UniProtKB">
        <authorList>
            <consortium name="EnsemblFungi"/>
        </authorList>
    </citation>
    <scope>IDENTIFICATION</scope>
    <source>
        <strain evidence="2">ATCC 64411</strain>
    </source>
</reference>
<dbReference type="EnsemblFungi" id="MAPG_10855T0">
    <property type="protein sequence ID" value="MAPG_10855T0"/>
    <property type="gene ID" value="MAPG_10855"/>
</dbReference>
<dbReference type="PANTHER" id="PTHR12459:SF15">
    <property type="entry name" value="TRANSMEMBRANE PROTEIN 135"/>
    <property type="match status" value="1"/>
</dbReference>
<dbReference type="VEuPathDB" id="FungiDB:MAPG_10855"/>
<reference evidence="2" key="4">
    <citation type="journal article" date="2015" name="G3 (Bethesda)">
        <title>Genome sequences of three phytopathogenic species of the Magnaporthaceae family of fungi.</title>
        <authorList>
            <person name="Okagaki L.H."/>
            <person name="Nunes C.C."/>
            <person name="Sailsbery J."/>
            <person name="Clay B."/>
            <person name="Brown D."/>
            <person name="John T."/>
            <person name="Oh Y."/>
            <person name="Young N."/>
            <person name="Fitzgerald M."/>
            <person name="Haas B.J."/>
            <person name="Zeng Q."/>
            <person name="Young S."/>
            <person name="Adiconis X."/>
            <person name="Fan L."/>
            <person name="Levin J.Z."/>
            <person name="Mitchell T.K."/>
            <person name="Okubara P.A."/>
            <person name="Farman M.L."/>
            <person name="Kohn L.M."/>
            <person name="Birren B."/>
            <person name="Ma L.-J."/>
            <person name="Dean R.A."/>
        </authorList>
    </citation>
    <scope>NUCLEOTIDE SEQUENCE</scope>
    <source>
        <strain evidence="2">ATCC 64411 / 73-15</strain>
    </source>
</reference>